<dbReference type="OrthoDB" id="3174560at2"/>
<name>A0A1W6MTM8_9HYPH</name>
<gene>
    <name evidence="1" type="ORF">B1812_07565</name>
</gene>
<reference evidence="1 2" key="1">
    <citation type="submission" date="2017-02" db="EMBL/GenBank/DDBJ databases">
        <authorList>
            <person name="Peterson S.W."/>
        </authorList>
    </citation>
    <scope>NUCLEOTIDE SEQUENCE [LARGE SCALE GENOMIC DNA]</scope>
    <source>
        <strain evidence="1 2">S285</strain>
    </source>
</reference>
<evidence type="ECO:0000313" key="1">
    <source>
        <dbReference type="EMBL" id="ARN80954.1"/>
    </source>
</evidence>
<proteinExistence type="predicted"/>
<dbReference type="RefSeq" id="WP_085771046.1">
    <property type="nucleotide sequence ID" value="NZ_AP027149.1"/>
</dbReference>
<protein>
    <submittedName>
        <fullName evidence="1">Uncharacterized protein</fullName>
    </submittedName>
</protein>
<keyword evidence="2" id="KW-1185">Reference proteome</keyword>
<sequence>MDEDEQKLNHATLTQLARAGAVTEVRAVGQSGGWLLAVSFGAQSGVRLCAQRSGEPRLFARFESLVSYLRGLKIDRFQVETADFEAKAAPSRRRPDRAEALRRVHRVAASETPLPQALQAALLEADAPAAQWLSHKDLKREWAAARETFLAEEAAS</sequence>
<dbReference type="EMBL" id="CP019948">
    <property type="protein sequence ID" value="ARN80954.1"/>
    <property type="molecule type" value="Genomic_DNA"/>
</dbReference>
<evidence type="ECO:0000313" key="2">
    <source>
        <dbReference type="Proteomes" id="UP000193978"/>
    </source>
</evidence>
<organism evidence="1 2">
    <name type="scientific">Methylocystis bryophila</name>
    <dbReference type="NCBI Taxonomy" id="655015"/>
    <lineage>
        <taxon>Bacteria</taxon>
        <taxon>Pseudomonadati</taxon>
        <taxon>Pseudomonadota</taxon>
        <taxon>Alphaproteobacteria</taxon>
        <taxon>Hyphomicrobiales</taxon>
        <taxon>Methylocystaceae</taxon>
        <taxon>Methylocystis</taxon>
    </lineage>
</organism>
<dbReference type="AlphaFoldDB" id="A0A1W6MTM8"/>
<dbReference type="KEGG" id="mbry:B1812_07565"/>
<dbReference type="Proteomes" id="UP000193978">
    <property type="component" value="Chromosome"/>
</dbReference>
<accession>A0A1W6MTM8</accession>
<dbReference type="STRING" id="655015.B1812_07565"/>